<evidence type="ECO:0000313" key="10">
    <source>
        <dbReference type="Proteomes" id="UP000449547"/>
    </source>
</evidence>
<feature type="domain" description="Ketopantoate reductase N-terminal" evidence="7">
    <location>
        <begin position="5"/>
        <end position="169"/>
    </location>
</feature>
<keyword evidence="3 6" id="KW-0521">NADP</keyword>
<dbReference type="InterPro" id="IPR013328">
    <property type="entry name" value="6PGD_dom2"/>
</dbReference>
<dbReference type="OMA" id="GMIDEVN"/>
<dbReference type="Pfam" id="PF02558">
    <property type="entry name" value="ApbA"/>
    <property type="match status" value="1"/>
</dbReference>
<evidence type="ECO:0000313" key="9">
    <source>
        <dbReference type="EMBL" id="KAA8907105.1"/>
    </source>
</evidence>
<dbReference type="SUPFAM" id="SSF48179">
    <property type="entry name" value="6-phosphogluconate dehydrogenase C-terminal domain-like"/>
    <property type="match status" value="1"/>
</dbReference>
<dbReference type="InterPro" id="IPR050838">
    <property type="entry name" value="Ketopantoate_reductase"/>
</dbReference>
<comment type="catalytic activity">
    <reaction evidence="6">
        <text>(R)-pantoate + NADP(+) = 2-dehydropantoate + NADPH + H(+)</text>
        <dbReference type="Rhea" id="RHEA:16233"/>
        <dbReference type="ChEBI" id="CHEBI:11561"/>
        <dbReference type="ChEBI" id="CHEBI:15378"/>
        <dbReference type="ChEBI" id="CHEBI:15980"/>
        <dbReference type="ChEBI" id="CHEBI:57783"/>
        <dbReference type="ChEBI" id="CHEBI:58349"/>
        <dbReference type="EC" id="1.1.1.169"/>
    </reaction>
</comment>
<evidence type="ECO:0000256" key="2">
    <source>
        <dbReference type="ARBA" id="ARBA00013014"/>
    </source>
</evidence>
<dbReference type="Pfam" id="PF08546">
    <property type="entry name" value="ApbA_C"/>
    <property type="match status" value="1"/>
</dbReference>
<dbReference type="GO" id="GO:0050661">
    <property type="term" value="F:NADP binding"/>
    <property type="evidence" value="ECO:0007669"/>
    <property type="project" value="TreeGrafter"/>
</dbReference>
<dbReference type="AlphaFoldDB" id="A0A642UX65"/>
<dbReference type="Proteomes" id="UP000449547">
    <property type="component" value="Unassembled WGS sequence"/>
</dbReference>
<dbReference type="NCBIfam" id="TIGR00745">
    <property type="entry name" value="apbA_panE"/>
    <property type="match status" value="1"/>
</dbReference>
<comment type="similarity">
    <text evidence="1 6">Belongs to the ketopantoate reductase family.</text>
</comment>
<proteinExistence type="inferred from homology"/>
<comment type="function">
    <text evidence="6">Catalyzes the NADPH-dependent reduction of ketopantoate into pantoic acid.</text>
</comment>
<evidence type="ECO:0000259" key="8">
    <source>
        <dbReference type="Pfam" id="PF08546"/>
    </source>
</evidence>
<dbReference type="InterPro" id="IPR036291">
    <property type="entry name" value="NAD(P)-bd_dom_sf"/>
</dbReference>
<dbReference type="GO" id="GO:0015940">
    <property type="term" value="P:pantothenate biosynthetic process"/>
    <property type="evidence" value="ECO:0007669"/>
    <property type="project" value="InterPro"/>
</dbReference>
<dbReference type="InterPro" id="IPR013332">
    <property type="entry name" value="KPR_N"/>
</dbReference>
<dbReference type="InterPro" id="IPR003710">
    <property type="entry name" value="ApbA"/>
</dbReference>
<protein>
    <recommendedName>
        <fullName evidence="2 6">2-dehydropantoate 2-reductase</fullName>
        <ecNumber evidence="2 6">1.1.1.169</ecNumber>
    </recommendedName>
    <alternativeName>
        <fullName evidence="5 6">Ketopantoate reductase</fullName>
    </alternativeName>
</protein>
<evidence type="ECO:0000256" key="6">
    <source>
        <dbReference type="RuleBase" id="RU362068"/>
    </source>
</evidence>
<keyword evidence="10" id="KW-1185">Reference proteome</keyword>
<dbReference type="OrthoDB" id="73846at2759"/>
<dbReference type="VEuPathDB" id="FungiDB:DIURU_000789"/>
<evidence type="ECO:0000256" key="4">
    <source>
        <dbReference type="ARBA" id="ARBA00023002"/>
    </source>
</evidence>
<evidence type="ECO:0000259" key="7">
    <source>
        <dbReference type="Pfam" id="PF02558"/>
    </source>
</evidence>
<dbReference type="InterPro" id="IPR008927">
    <property type="entry name" value="6-PGluconate_DH-like_C_sf"/>
</dbReference>
<evidence type="ECO:0000256" key="3">
    <source>
        <dbReference type="ARBA" id="ARBA00022857"/>
    </source>
</evidence>
<dbReference type="EMBL" id="SWFT01000027">
    <property type="protein sequence ID" value="KAA8907105.1"/>
    <property type="molecule type" value="Genomic_DNA"/>
</dbReference>
<gene>
    <name evidence="9" type="ORF">DIURU_000789</name>
</gene>
<dbReference type="InterPro" id="IPR013752">
    <property type="entry name" value="KPA_reductase"/>
</dbReference>
<dbReference type="GO" id="GO:0005739">
    <property type="term" value="C:mitochondrion"/>
    <property type="evidence" value="ECO:0007669"/>
    <property type="project" value="TreeGrafter"/>
</dbReference>
<dbReference type="Gene3D" id="1.10.1040.10">
    <property type="entry name" value="N-(1-d-carboxylethyl)-l-norvaline Dehydrogenase, domain 2"/>
    <property type="match status" value="1"/>
</dbReference>
<dbReference type="GO" id="GO:0008677">
    <property type="term" value="F:2-dehydropantoate 2-reductase activity"/>
    <property type="evidence" value="ECO:0007669"/>
    <property type="project" value="UniProtKB-EC"/>
</dbReference>
<name>A0A642UX65_DIURU</name>
<dbReference type="PANTHER" id="PTHR43765">
    <property type="entry name" value="2-DEHYDROPANTOATE 2-REDUCTASE-RELATED"/>
    <property type="match status" value="1"/>
</dbReference>
<evidence type="ECO:0000256" key="1">
    <source>
        <dbReference type="ARBA" id="ARBA00007870"/>
    </source>
</evidence>
<dbReference type="Gene3D" id="3.40.50.720">
    <property type="entry name" value="NAD(P)-binding Rossmann-like Domain"/>
    <property type="match status" value="1"/>
</dbReference>
<feature type="domain" description="Ketopantoate reductase C-terminal" evidence="8">
    <location>
        <begin position="202"/>
        <end position="329"/>
    </location>
</feature>
<dbReference type="SUPFAM" id="SSF51735">
    <property type="entry name" value="NAD(P)-binding Rossmann-fold domains"/>
    <property type="match status" value="1"/>
</dbReference>
<evidence type="ECO:0000256" key="5">
    <source>
        <dbReference type="ARBA" id="ARBA00032024"/>
    </source>
</evidence>
<dbReference type="EC" id="1.1.1.169" evidence="2 6"/>
<reference evidence="9 10" key="1">
    <citation type="submission" date="2019-07" db="EMBL/GenBank/DDBJ databases">
        <title>Genome assembly of two rare yeast pathogens: Diutina rugosa and Trichomonascus ciferrii.</title>
        <authorList>
            <person name="Mixao V."/>
            <person name="Saus E."/>
            <person name="Hansen A."/>
            <person name="Lass-Flor C."/>
            <person name="Gabaldon T."/>
        </authorList>
    </citation>
    <scope>NUCLEOTIDE SEQUENCE [LARGE SCALE GENOMIC DNA]</scope>
    <source>
        <strain evidence="9 10">CBS 613</strain>
    </source>
</reference>
<dbReference type="GeneID" id="54779442"/>
<sequence>MPINIHILGAGAIGQLVGHELVSALGTRVNPILLMRSPQALGAYIKNYKSRVGVSSTDYDGIVHKRYQHLQAYCSPRQFDGPIENLILSTKAHCSAAALQKYVPKLTPASNILILQNGMGVYDMLVERYFQDPATRPRFFQGITTHGAVRVNPHMVTHLGNGAIRVAPIKHQMDTPPEFIQLMMESSVLNTSYLPYSQLLVAQLEKLVVNAVINPLTAIHDCRNGDLLKSSQIKRMMDKIVVESCAIIEKGYPELANIPEAQTVLHPHKLIQTVRQVCETTANNSSSMREDILHLRNTEINFITGHLLKLAKQHKVWSNTNWLLREMVQGRLELNRALETGAVKMIMNRQ</sequence>
<comment type="caution">
    <text evidence="9">The sequence shown here is derived from an EMBL/GenBank/DDBJ whole genome shotgun (WGS) entry which is preliminary data.</text>
</comment>
<dbReference type="PANTHER" id="PTHR43765:SF2">
    <property type="entry name" value="2-DEHYDROPANTOATE 2-REDUCTASE"/>
    <property type="match status" value="1"/>
</dbReference>
<organism evidence="9 10">
    <name type="scientific">Diutina rugosa</name>
    <name type="common">Yeast</name>
    <name type="synonym">Candida rugosa</name>
    <dbReference type="NCBI Taxonomy" id="5481"/>
    <lineage>
        <taxon>Eukaryota</taxon>
        <taxon>Fungi</taxon>
        <taxon>Dikarya</taxon>
        <taxon>Ascomycota</taxon>
        <taxon>Saccharomycotina</taxon>
        <taxon>Pichiomycetes</taxon>
        <taxon>Debaryomycetaceae</taxon>
        <taxon>Diutina</taxon>
    </lineage>
</organism>
<accession>A0A642UX65</accession>
<dbReference type="RefSeq" id="XP_034014456.1">
    <property type="nucleotide sequence ID" value="XM_034159075.1"/>
</dbReference>
<keyword evidence="4 6" id="KW-0560">Oxidoreductase</keyword>